<organism evidence="1 2">
    <name type="scientific">Candidatus Opimibacter skivensis</name>
    <dbReference type="NCBI Taxonomy" id="2982028"/>
    <lineage>
        <taxon>Bacteria</taxon>
        <taxon>Pseudomonadati</taxon>
        <taxon>Bacteroidota</taxon>
        <taxon>Saprospiria</taxon>
        <taxon>Saprospirales</taxon>
        <taxon>Saprospiraceae</taxon>
        <taxon>Candidatus Opimibacter</taxon>
    </lineage>
</organism>
<evidence type="ECO:0000313" key="2">
    <source>
        <dbReference type="Proteomes" id="UP000808337"/>
    </source>
</evidence>
<dbReference type="AlphaFoldDB" id="A0A9D7SS15"/>
<dbReference type="EMBL" id="JADKGY010000001">
    <property type="protein sequence ID" value="MBK9980812.1"/>
    <property type="molecule type" value="Genomic_DNA"/>
</dbReference>
<comment type="caution">
    <text evidence="1">The sequence shown here is derived from an EMBL/GenBank/DDBJ whole genome shotgun (WGS) entry which is preliminary data.</text>
</comment>
<evidence type="ECO:0000313" key="1">
    <source>
        <dbReference type="EMBL" id="MBK9980812.1"/>
    </source>
</evidence>
<name>A0A9D7SS15_9BACT</name>
<protein>
    <submittedName>
        <fullName evidence="1">Transcriptional regulator</fullName>
    </submittedName>
</protein>
<dbReference type="GO" id="GO:0001046">
    <property type="term" value="F:core promoter sequence-specific DNA binding"/>
    <property type="evidence" value="ECO:0007669"/>
    <property type="project" value="TreeGrafter"/>
</dbReference>
<dbReference type="InterPro" id="IPR039060">
    <property type="entry name" value="Antitox_HigA"/>
</dbReference>
<dbReference type="PANTHER" id="PTHR40455:SF1">
    <property type="entry name" value="ANTITOXIN HIGA"/>
    <property type="match status" value="1"/>
</dbReference>
<dbReference type="PANTHER" id="PTHR40455">
    <property type="entry name" value="ANTITOXIN HIGA"/>
    <property type="match status" value="1"/>
</dbReference>
<gene>
    <name evidence="1" type="ORF">IPP15_00050</name>
</gene>
<dbReference type="Proteomes" id="UP000808337">
    <property type="component" value="Unassembled WGS sequence"/>
</dbReference>
<dbReference type="GO" id="GO:0006355">
    <property type="term" value="P:regulation of DNA-templated transcription"/>
    <property type="evidence" value="ECO:0007669"/>
    <property type="project" value="InterPro"/>
</dbReference>
<accession>A0A9D7SS15</accession>
<reference evidence="1 2" key="1">
    <citation type="submission" date="2020-10" db="EMBL/GenBank/DDBJ databases">
        <title>Connecting structure to function with the recovery of over 1000 high-quality activated sludge metagenome-assembled genomes encoding full-length rRNA genes using long-read sequencing.</title>
        <authorList>
            <person name="Singleton C.M."/>
            <person name="Petriglieri F."/>
            <person name="Kristensen J.M."/>
            <person name="Kirkegaard R.H."/>
            <person name="Michaelsen T.Y."/>
            <person name="Andersen M.H."/>
            <person name="Karst S.M."/>
            <person name="Dueholm M.S."/>
            <person name="Nielsen P.H."/>
            <person name="Albertsen M."/>
        </authorList>
    </citation>
    <scope>NUCLEOTIDE SEQUENCE [LARGE SCALE GENOMIC DNA]</scope>
    <source>
        <strain evidence="1">Ribe_18-Q3-R11-54_MAXAC.273</strain>
    </source>
</reference>
<sequence length="140" mass="16341">MNWTIIKNEKDYNKAIKRFEEIFDAAPGSQDSDEFDLLALLIHKYEEENFPIEDADPIEVIKMKMEYMGLRQQDLIPYFGSKSTASKILSYKSPLTLKHVWLLSEKLKLPAGLLARPYKVNQWNIMDKYDKNIKAGLRAK</sequence>
<proteinExistence type="predicted"/>